<dbReference type="Gene3D" id="2.40.170.20">
    <property type="entry name" value="TonB-dependent receptor, beta-barrel domain"/>
    <property type="match status" value="1"/>
</dbReference>
<dbReference type="RefSeq" id="WP_133995339.1">
    <property type="nucleotide sequence ID" value="NZ_SODV01000002.1"/>
</dbReference>
<comment type="similarity">
    <text evidence="8 9">Belongs to the TonB-dependent receptor family.</text>
</comment>
<evidence type="ECO:0000256" key="3">
    <source>
        <dbReference type="ARBA" id="ARBA00022452"/>
    </source>
</evidence>
<dbReference type="Pfam" id="PF07715">
    <property type="entry name" value="Plug"/>
    <property type="match status" value="1"/>
</dbReference>
<feature type="domain" description="TonB-dependent receptor-like beta-barrel" evidence="11">
    <location>
        <begin position="429"/>
        <end position="913"/>
    </location>
</feature>
<evidence type="ECO:0000313" key="13">
    <source>
        <dbReference type="EMBL" id="TDW95715.1"/>
    </source>
</evidence>
<dbReference type="Gene3D" id="2.170.130.10">
    <property type="entry name" value="TonB-dependent receptor, plug domain"/>
    <property type="match status" value="1"/>
</dbReference>
<reference evidence="13 14" key="1">
    <citation type="submission" date="2019-03" db="EMBL/GenBank/DDBJ databases">
        <title>Genomic Encyclopedia of Type Strains, Phase IV (KMG-IV): sequencing the most valuable type-strain genomes for metagenomic binning, comparative biology and taxonomic classification.</title>
        <authorList>
            <person name="Goeker M."/>
        </authorList>
    </citation>
    <scope>NUCLEOTIDE SEQUENCE [LARGE SCALE GENOMIC DNA]</scope>
    <source>
        <strain evidence="13 14">DSM 100059</strain>
    </source>
</reference>
<organism evidence="13 14">
    <name type="scientific">Dinghuibacter silviterrae</name>
    <dbReference type="NCBI Taxonomy" id="1539049"/>
    <lineage>
        <taxon>Bacteria</taxon>
        <taxon>Pseudomonadati</taxon>
        <taxon>Bacteroidota</taxon>
        <taxon>Chitinophagia</taxon>
        <taxon>Chitinophagales</taxon>
        <taxon>Chitinophagaceae</taxon>
        <taxon>Dinghuibacter</taxon>
    </lineage>
</organism>
<sequence length="1079" mass="115835">MRKTLLLGALLLCSLWTFAQTRLLQGRVTDDQGQPAAFASVQLKRNHKGVAADADGRFSISVKAGDVLVISGTNITSKEITVGDEPSLNIVISHKSTTMTEVVVTALGQTQAKAKIGYATQTFNTAAINKNGVTGALDGLEGKIAGAEISNTGGPGSSTKVVLRSYGVISGGDNQPLYVVDGVPMSDAIFSGNTTGTDGADYGNGMNNINPNDIETITVLKGTAASSLYGSLAKNGAIMITTKRGRAGKLKVEYSGSFNMSQAGKLPTYQDEFGQGWGGVMVLDENGSWGPKYDGTIRPWGSIVNGKQLSKPFVAIKNPLRQFYVTGHEYNNNLALSGGSDANRFYFSYGNVSSDGIVPINGNTQQRNTLSFRTNSRYGNFTFNTSINYVGQILKVPNTGQGTSSGGGVYESVLQIPVDIPIKQFKDINNPFFNINNFFTPYAENPYFGLYNNGNQQKLDRIFGNLDFGYKFTPQLSAEFRLGADITNARTFEWKNSANALAGTWDGFPATNPEGIFAIRNPDYGGVAQGSDYYGLVNGDLILKYNADLGSGFSLDALAGGNYYTTSQRSELASITPIAVPGFYNLNNTGKPPTVTDQSGQYRKIGVYGQVTLGYKDQLYLTGNVRNDWSSALPINANSIFYPGADLSWVASSLFANSSTVSYLKFRAAYGKTGSDPAPYQTLAQLGTGNITLPFGSLTVPFNGVSGFGVSDQINNANLKPIFTNEWEGGVEARFLKDRIGLDATVYSKKTKGQIFAVPVAPSSGYATYVQNLGTIGNKGIELTLNVRPVETRNFTWNLTYVFSRDWNKVLELTGSSQDPLLFGFSSAVDAEMRAVVGKTVASIYTGIPQTNAAGQVVVNPVTGYPLPNTTGLYGLNLTKGYMGSGLYTYQMGLTNTFTYKNWTLSGSLDFRYGGVMYSGTANLSLFVGNAAPTVYNDRRPFIFPNSVISVGGGKYVPNTVFIGSPGGGGESDQYYNAYSESNSFSGAADQQRIIDKSFLKLRDVNLSYNLPGSWAAKIKASTASLGVYGRNFLLWTPKNNVYVDPEATDLGNDLQSEYGELTGPPLTKSYGVIVKIVF</sequence>
<dbReference type="Proteomes" id="UP000294498">
    <property type="component" value="Unassembled WGS sequence"/>
</dbReference>
<evidence type="ECO:0000256" key="5">
    <source>
        <dbReference type="ARBA" id="ARBA00023077"/>
    </source>
</evidence>
<dbReference type="SUPFAM" id="SSF49464">
    <property type="entry name" value="Carboxypeptidase regulatory domain-like"/>
    <property type="match status" value="1"/>
</dbReference>
<dbReference type="InterPro" id="IPR036942">
    <property type="entry name" value="Beta-barrel_TonB_sf"/>
</dbReference>
<evidence type="ECO:0000256" key="2">
    <source>
        <dbReference type="ARBA" id="ARBA00022448"/>
    </source>
</evidence>
<evidence type="ECO:0000256" key="4">
    <source>
        <dbReference type="ARBA" id="ARBA00022692"/>
    </source>
</evidence>
<evidence type="ECO:0000256" key="10">
    <source>
        <dbReference type="SAM" id="SignalP"/>
    </source>
</evidence>
<evidence type="ECO:0000259" key="11">
    <source>
        <dbReference type="Pfam" id="PF00593"/>
    </source>
</evidence>
<dbReference type="NCBIfam" id="TIGR04056">
    <property type="entry name" value="OMP_RagA_SusC"/>
    <property type="match status" value="1"/>
</dbReference>
<name>A0A4R8DE76_9BACT</name>
<dbReference type="EMBL" id="SODV01000002">
    <property type="protein sequence ID" value="TDW95715.1"/>
    <property type="molecule type" value="Genomic_DNA"/>
</dbReference>
<dbReference type="InterPro" id="IPR000531">
    <property type="entry name" value="Beta-barrel_TonB"/>
</dbReference>
<dbReference type="PROSITE" id="PS52016">
    <property type="entry name" value="TONB_DEPENDENT_REC_3"/>
    <property type="match status" value="1"/>
</dbReference>
<evidence type="ECO:0000259" key="12">
    <source>
        <dbReference type="Pfam" id="PF07715"/>
    </source>
</evidence>
<keyword evidence="14" id="KW-1185">Reference proteome</keyword>
<comment type="subcellular location">
    <subcellularLocation>
        <location evidence="1 8">Cell outer membrane</location>
        <topology evidence="1 8">Multi-pass membrane protein</topology>
    </subcellularLocation>
</comment>
<proteinExistence type="inferred from homology"/>
<evidence type="ECO:0000313" key="14">
    <source>
        <dbReference type="Proteomes" id="UP000294498"/>
    </source>
</evidence>
<feature type="signal peptide" evidence="10">
    <location>
        <begin position="1"/>
        <end position="19"/>
    </location>
</feature>
<keyword evidence="5 9" id="KW-0798">TonB box</keyword>
<keyword evidence="4 8" id="KW-0812">Transmembrane</keyword>
<keyword evidence="10" id="KW-0732">Signal</keyword>
<keyword evidence="3 8" id="KW-1134">Transmembrane beta strand</keyword>
<accession>A0A4R8DE76</accession>
<dbReference type="SUPFAM" id="SSF56935">
    <property type="entry name" value="Porins"/>
    <property type="match status" value="1"/>
</dbReference>
<keyword evidence="7 8" id="KW-0998">Cell outer membrane</keyword>
<evidence type="ECO:0000256" key="7">
    <source>
        <dbReference type="ARBA" id="ARBA00023237"/>
    </source>
</evidence>
<dbReference type="Pfam" id="PF13715">
    <property type="entry name" value="CarbopepD_reg_2"/>
    <property type="match status" value="1"/>
</dbReference>
<gene>
    <name evidence="13" type="ORF">EDB95_3526</name>
</gene>
<dbReference type="InterPro" id="IPR008969">
    <property type="entry name" value="CarboxyPept-like_regulatory"/>
</dbReference>
<dbReference type="InterPro" id="IPR037066">
    <property type="entry name" value="Plug_dom_sf"/>
</dbReference>
<feature type="domain" description="TonB-dependent receptor plug" evidence="12">
    <location>
        <begin position="114"/>
        <end position="236"/>
    </location>
</feature>
<dbReference type="OrthoDB" id="609136at2"/>
<comment type="caution">
    <text evidence="13">The sequence shown here is derived from an EMBL/GenBank/DDBJ whole genome shotgun (WGS) entry which is preliminary data.</text>
</comment>
<protein>
    <submittedName>
        <fullName evidence="13">TonB-linked SusC/RagA family outer membrane protein</fullName>
    </submittedName>
</protein>
<evidence type="ECO:0000256" key="1">
    <source>
        <dbReference type="ARBA" id="ARBA00004571"/>
    </source>
</evidence>
<evidence type="ECO:0000256" key="6">
    <source>
        <dbReference type="ARBA" id="ARBA00023136"/>
    </source>
</evidence>
<feature type="chain" id="PRO_5020463166" evidence="10">
    <location>
        <begin position="20"/>
        <end position="1079"/>
    </location>
</feature>
<dbReference type="InterPro" id="IPR023996">
    <property type="entry name" value="TonB-dep_OMP_SusC/RagA"/>
</dbReference>
<dbReference type="GO" id="GO:0009279">
    <property type="term" value="C:cell outer membrane"/>
    <property type="evidence" value="ECO:0007669"/>
    <property type="project" value="UniProtKB-SubCell"/>
</dbReference>
<evidence type="ECO:0000256" key="9">
    <source>
        <dbReference type="RuleBase" id="RU003357"/>
    </source>
</evidence>
<dbReference type="InterPro" id="IPR012910">
    <property type="entry name" value="Plug_dom"/>
</dbReference>
<dbReference type="InterPro" id="IPR039426">
    <property type="entry name" value="TonB-dep_rcpt-like"/>
</dbReference>
<evidence type="ECO:0000256" key="8">
    <source>
        <dbReference type="PROSITE-ProRule" id="PRU01360"/>
    </source>
</evidence>
<dbReference type="AlphaFoldDB" id="A0A4R8DE76"/>
<keyword evidence="6 8" id="KW-0472">Membrane</keyword>
<keyword evidence="2 8" id="KW-0813">Transport</keyword>
<dbReference type="Pfam" id="PF00593">
    <property type="entry name" value="TonB_dep_Rec_b-barrel"/>
    <property type="match status" value="1"/>
</dbReference>
<dbReference type="Gene3D" id="2.60.40.1120">
    <property type="entry name" value="Carboxypeptidase-like, regulatory domain"/>
    <property type="match status" value="1"/>
</dbReference>